<evidence type="ECO:0000313" key="11">
    <source>
        <dbReference type="Proteomes" id="UP000182835"/>
    </source>
</evidence>
<dbReference type="EC" id="2.7.1.24" evidence="8 9"/>
<reference evidence="10 11" key="1">
    <citation type="submission" date="2014-12" db="EMBL/GenBank/DDBJ databases">
        <title>Draft genome sequences of 29 type strains of Enterococci.</title>
        <authorList>
            <person name="Zhong Z."/>
            <person name="Sun Z."/>
            <person name="Liu W."/>
            <person name="Zhang W."/>
            <person name="Zhang H."/>
        </authorList>
    </citation>
    <scope>NUCLEOTIDE SEQUENCE [LARGE SCALE GENOMIC DNA]</scope>
    <source>
        <strain evidence="10 11">DSM 21207</strain>
    </source>
</reference>
<comment type="caution">
    <text evidence="10">The sequence shown here is derived from an EMBL/GenBank/DDBJ whole genome shotgun (WGS) entry which is preliminary data.</text>
</comment>
<evidence type="ECO:0000256" key="9">
    <source>
        <dbReference type="NCBIfam" id="TIGR00152"/>
    </source>
</evidence>
<dbReference type="GO" id="GO:0015937">
    <property type="term" value="P:coenzyme A biosynthetic process"/>
    <property type="evidence" value="ECO:0007669"/>
    <property type="project" value="UniProtKB-UniRule"/>
</dbReference>
<keyword evidence="2 8" id="KW-0963">Cytoplasm</keyword>
<dbReference type="PANTHER" id="PTHR10695">
    <property type="entry name" value="DEPHOSPHO-COA KINASE-RELATED"/>
    <property type="match status" value="1"/>
</dbReference>
<dbReference type="HAMAP" id="MF_00376">
    <property type="entry name" value="Dephospho_CoA_kinase"/>
    <property type="match status" value="1"/>
</dbReference>
<dbReference type="Pfam" id="PF01121">
    <property type="entry name" value="CoaE"/>
    <property type="match status" value="1"/>
</dbReference>
<dbReference type="CDD" id="cd02022">
    <property type="entry name" value="DPCK"/>
    <property type="match status" value="1"/>
</dbReference>
<keyword evidence="5 8" id="KW-0418">Kinase</keyword>
<dbReference type="NCBIfam" id="TIGR00152">
    <property type="entry name" value="dephospho-CoA kinase"/>
    <property type="match status" value="1"/>
</dbReference>
<comment type="catalytic activity">
    <reaction evidence="8">
        <text>3'-dephospho-CoA + ATP = ADP + CoA + H(+)</text>
        <dbReference type="Rhea" id="RHEA:18245"/>
        <dbReference type="ChEBI" id="CHEBI:15378"/>
        <dbReference type="ChEBI" id="CHEBI:30616"/>
        <dbReference type="ChEBI" id="CHEBI:57287"/>
        <dbReference type="ChEBI" id="CHEBI:57328"/>
        <dbReference type="ChEBI" id="CHEBI:456216"/>
        <dbReference type="EC" id="2.7.1.24"/>
    </reaction>
</comment>
<protein>
    <recommendedName>
        <fullName evidence="8 9">Dephospho-CoA kinase</fullName>
        <ecNumber evidence="8 9">2.7.1.24</ecNumber>
    </recommendedName>
    <alternativeName>
        <fullName evidence="8">Dephosphocoenzyme A kinase</fullName>
    </alternativeName>
</protein>
<evidence type="ECO:0000256" key="4">
    <source>
        <dbReference type="ARBA" id="ARBA00022741"/>
    </source>
</evidence>
<keyword evidence="7 8" id="KW-0173">Coenzyme A biosynthesis</keyword>
<evidence type="ECO:0000256" key="1">
    <source>
        <dbReference type="ARBA" id="ARBA00009018"/>
    </source>
</evidence>
<keyword evidence="4 8" id="KW-0547">Nucleotide-binding</keyword>
<dbReference type="GO" id="GO:0005524">
    <property type="term" value="F:ATP binding"/>
    <property type="evidence" value="ECO:0007669"/>
    <property type="project" value="UniProtKB-UniRule"/>
</dbReference>
<dbReference type="InterPro" id="IPR001977">
    <property type="entry name" value="Depp_CoAkinase"/>
</dbReference>
<comment type="subcellular location">
    <subcellularLocation>
        <location evidence="8">Cytoplasm</location>
    </subcellularLocation>
</comment>
<dbReference type="GO" id="GO:0004140">
    <property type="term" value="F:dephospho-CoA kinase activity"/>
    <property type="evidence" value="ECO:0007669"/>
    <property type="project" value="UniProtKB-UniRule"/>
</dbReference>
<dbReference type="Proteomes" id="UP000182835">
    <property type="component" value="Unassembled WGS sequence"/>
</dbReference>
<evidence type="ECO:0000256" key="6">
    <source>
        <dbReference type="ARBA" id="ARBA00022840"/>
    </source>
</evidence>
<evidence type="ECO:0000313" key="10">
    <source>
        <dbReference type="EMBL" id="OJG16288.1"/>
    </source>
</evidence>
<evidence type="ECO:0000256" key="7">
    <source>
        <dbReference type="ARBA" id="ARBA00022993"/>
    </source>
</evidence>
<dbReference type="STRING" id="317010.RU96_GL001030"/>
<dbReference type="GO" id="GO:0005737">
    <property type="term" value="C:cytoplasm"/>
    <property type="evidence" value="ECO:0007669"/>
    <property type="project" value="UniProtKB-SubCell"/>
</dbReference>
<evidence type="ECO:0000256" key="2">
    <source>
        <dbReference type="ARBA" id="ARBA00022490"/>
    </source>
</evidence>
<gene>
    <name evidence="8" type="primary">coaE</name>
    <name evidence="10" type="ORF">RU96_GL001030</name>
</gene>
<dbReference type="PANTHER" id="PTHR10695:SF46">
    <property type="entry name" value="BIFUNCTIONAL COENZYME A SYNTHASE-RELATED"/>
    <property type="match status" value="1"/>
</dbReference>
<comment type="similarity">
    <text evidence="1 8">Belongs to the CoaE family.</text>
</comment>
<dbReference type="OrthoDB" id="9812943at2"/>
<dbReference type="SUPFAM" id="SSF52540">
    <property type="entry name" value="P-loop containing nucleoside triphosphate hydrolases"/>
    <property type="match status" value="1"/>
</dbReference>
<keyword evidence="3 8" id="KW-0808">Transferase</keyword>
<dbReference type="PROSITE" id="PS51219">
    <property type="entry name" value="DPCK"/>
    <property type="match status" value="1"/>
</dbReference>
<accession>A0A1L8R956</accession>
<name>A0A1L8R956_9ENTE</name>
<comment type="pathway">
    <text evidence="8">Cofactor biosynthesis; coenzyme A biosynthesis; CoA from (R)-pantothenate: step 5/5.</text>
</comment>
<proteinExistence type="inferred from homology"/>
<keyword evidence="6 8" id="KW-0067">ATP-binding</keyword>
<sequence>MGFILGITGGIASGKSTVVNVFKEKGFPIVDGDIVARQIVEPGKPALAAIKAAFGLEVILPTGELNRKKLGEIVFQDSDKRQQLDRILNPYLRQQIKAEMAFWKNKSPLVIADIPLMYEGHYDHYMDEVAVVYVDFLQQKKRLMARDNIDEKTAEAKINSQMPLAKKRALADTVFDNNGSKEETVQQVLNWLENHFEK</sequence>
<evidence type="ECO:0000256" key="8">
    <source>
        <dbReference type="HAMAP-Rule" id="MF_00376"/>
    </source>
</evidence>
<dbReference type="EMBL" id="JXKG01000002">
    <property type="protein sequence ID" value="OJG16288.1"/>
    <property type="molecule type" value="Genomic_DNA"/>
</dbReference>
<evidence type="ECO:0000256" key="5">
    <source>
        <dbReference type="ARBA" id="ARBA00022777"/>
    </source>
</evidence>
<dbReference type="RefSeq" id="WP_071863860.1">
    <property type="nucleotide sequence ID" value="NZ_JBHLVQ010000010.1"/>
</dbReference>
<comment type="function">
    <text evidence="8">Catalyzes the phosphorylation of the 3'-hydroxyl group of dephosphocoenzyme A to form coenzyme A.</text>
</comment>
<dbReference type="InterPro" id="IPR027417">
    <property type="entry name" value="P-loop_NTPase"/>
</dbReference>
<feature type="binding site" evidence="8">
    <location>
        <begin position="12"/>
        <end position="17"/>
    </location>
    <ligand>
        <name>ATP</name>
        <dbReference type="ChEBI" id="CHEBI:30616"/>
    </ligand>
</feature>
<dbReference type="AlphaFoldDB" id="A0A1L8R956"/>
<dbReference type="Gene3D" id="3.40.50.300">
    <property type="entry name" value="P-loop containing nucleotide triphosphate hydrolases"/>
    <property type="match status" value="1"/>
</dbReference>
<organism evidence="10 11">
    <name type="scientific">Enterococcus canintestini</name>
    <dbReference type="NCBI Taxonomy" id="317010"/>
    <lineage>
        <taxon>Bacteria</taxon>
        <taxon>Bacillati</taxon>
        <taxon>Bacillota</taxon>
        <taxon>Bacilli</taxon>
        <taxon>Lactobacillales</taxon>
        <taxon>Enterococcaceae</taxon>
        <taxon>Enterococcus</taxon>
    </lineage>
</organism>
<dbReference type="FunFam" id="3.40.50.300:FF:000991">
    <property type="entry name" value="Dephospho-CoA kinase"/>
    <property type="match status" value="1"/>
</dbReference>
<dbReference type="UniPathway" id="UPA00241">
    <property type="reaction ID" value="UER00356"/>
</dbReference>
<evidence type="ECO:0000256" key="3">
    <source>
        <dbReference type="ARBA" id="ARBA00022679"/>
    </source>
</evidence>